<dbReference type="EMBL" id="BMER01000002">
    <property type="protein sequence ID" value="GGG89898.1"/>
    <property type="molecule type" value="Genomic_DNA"/>
</dbReference>
<evidence type="ECO:0000313" key="7">
    <source>
        <dbReference type="Proteomes" id="UP000660862"/>
    </source>
</evidence>
<gene>
    <name evidence="6" type="ORF">GCM10007415_25280</name>
</gene>
<evidence type="ECO:0000256" key="2">
    <source>
        <dbReference type="ARBA" id="ARBA00022723"/>
    </source>
</evidence>
<dbReference type="InterPro" id="IPR034660">
    <property type="entry name" value="DinB/YfiT-like"/>
</dbReference>
<reference evidence="6" key="2">
    <citation type="submission" date="2020-09" db="EMBL/GenBank/DDBJ databases">
        <authorList>
            <person name="Sun Q."/>
            <person name="Zhou Y."/>
        </authorList>
    </citation>
    <scope>NUCLEOTIDE SEQUENCE</scope>
    <source>
        <strain evidence="6">CGMCC 1.12195</strain>
    </source>
</reference>
<dbReference type="RefSeq" id="WP_188506411.1">
    <property type="nucleotide sequence ID" value="NZ_BMER01000002.1"/>
</dbReference>
<dbReference type="AlphaFoldDB" id="A0A917HTJ0"/>
<dbReference type="SUPFAM" id="SSF109854">
    <property type="entry name" value="DinB/YfiT-like putative metalloenzymes"/>
    <property type="match status" value="1"/>
</dbReference>
<evidence type="ECO:0000313" key="6">
    <source>
        <dbReference type="EMBL" id="GGG89898.1"/>
    </source>
</evidence>
<dbReference type="InterPro" id="IPR023774">
    <property type="entry name" value="Put_metal_dep_hydrolase_YfiT"/>
</dbReference>
<dbReference type="InterPro" id="IPR024775">
    <property type="entry name" value="DinB-like"/>
</dbReference>
<proteinExistence type="inferred from homology"/>
<dbReference type="Proteomes" id="UP000660862">
    <property type="component" value="Unassembled WGS sequence"/>
</dbReference>
<keyword evidence="1" id="KW-0963">Cytoplasm</keyword>
<organism evidence="6 7">
    <name type="scientific">Parapedobacter pyrenivorans</name>
    <dbReference type="NCBI Taxonomy" id="1305674"/>
    <lineage>
        <taxon>Bacteria</taxon>
        <taxon>Pseudomonadati</taxon>
        <taxon>Bacteroidota</taxon>
        <taxon>Sphingobacteriia</taxon>
        <taxon>Sphingobacteriales</taxon>
        <taxon>Sphingobacteriaceae</taxon>
        <taxon>Parapedobacter</taxon>
    </lineage>
</organism>
<comment type="caution">
    <text evidence="6">The sequence shown here is derived from an EMBL/GenBank/DDBJ whole genome shotgun (WGS) entry which is preliminary data.</text>
</comment>
<dbReference type="Gene3D" id="1.20.120.450">
    <property type="entry name" value="dinb family like domain"/>
    <property type="match status" value="1"/>
</dbReference>
<protein>
    <submittedName>
        <fullName evidence="6">Metal-dependent hydrolase</fullName>
    </submittedName>
</protein>
<keyword evidence="3 6" id="KW-0378">Hydrolase</keyword>
<evidence type="ECO:0000256" key="1">
    <source>
        <dbReference type="ARBA" id="ARBA00022490"/>
    </source>
</evidence>
<dbReference type="GO" id="GO:0046872">
    <property type="term" value="F:metal ion binding"/>
    <property type="evidence" value="ECO:0007669"/>
    <property type="project" value="UniProtKB-KW"/>
</dbReference>
<feature type="domain" description="DinB-like" evidence="5">
    <location>
        <begin position="42"/>
        <end position="167"/>
    </location>
</feature>
<name>A0A917HTJ0_9SPHI</name>
<evidence type="ECO:0000259" key="5">
    <source>
        <dbReference type="Pfam" id="PF12867"/>
    </source>
</evidence>
<dbReference type="GO" id="GO:0016787">
    <property type="term" value="F:hydrolase activity"/>
    <property type="evidence" value="ECO:0007669"/>
    <property type="project" value="UniProtKB-KW"/>
</dbReference>
<dbReference type="NCBIfam" id="NF009807">
    <property type="entry name" value="PRK13291.1"/>
    <property type="match status" value="1"/>
</dbReference>
<evidence type="ECO:0000256" key="3">
    <source>
        <dbReference type="ARBA" id="ARBA00022801"/>
    </source>
</evidence>
<dbReference type="HAMAP" id="MF_01256">
    <property type="entry name" value="YfiT_hydrol"/>
    <property type="match status" value="1"/>
</dbReference>
<evidence type="ECO:0000256" key="4">
    <source>
        <dbReference type="ARBA" id="ARBA00022833"/>
    </source>
</evidence>
<accession>A0A917HTJ0</accession>
<keyword evidence="2" id="KW-0479">Metal-binding</keyword>
<dbReference type="Pfam" id="PF12867">
    <property type="entry name" value="DinB_2"/>
    <property type="match status" value="1"/>
</dbReference>
<keyword evidence="7" id="KW-1185">Reference proteome</keyword>
<reference evidence="6" key="1">
    <citation type="journal article" date="2014" name="Int. J. Syst. Evol. Microbiol.">
        <title>Complete genome sequence of Corynebacterium casei LMG S-19264T (=DSM 44701T), isolated from a smear-ripened cheese.</title>
        <authorList>
            <consortium name="US DOE Joint Genome Institute (JGI-PGF)"/>
            <person name="Walter F."/>
            <person name="Albersmeier A."/>
            <person name="Kalinowski J."/>
            <person name="Ruckert C."/>
        </authorList>
    </citation>
    <scope>NUCLEOTIDE SEQUENCE</scope>
    <source>
        <strain evidence="6">CGMCC 1.12195</strain>
    </source>
</reference>
<keyword evidence="4" id="KW-0862">Zinc</keyword>
<sequence>MEEHYLRYPIGQFDKPPVITKPVIENWIETIGSFPELLSLEVALLADEQLDTPYREGGWTIRQVVHHCADSHMNAFVRFKLALTEDNPIIKPYNEALWAELNDSTSLPVASSLFILKGLHHRWYSLLKNLDQEALKRKYTHPEHGQEFTLEETIGMYAWHCSHHLAHVKSAKRKELWG</sequence>